<gene>
    <name evidence="3" type="ORF">OKA05_08580</name>
</gene>
<protein>
    <submittedName>
        <fullName evidence="3">VCBS repeat-containing protein</fullName>
    </submittedName>
</protein>
<dbReference type="PANTHER" id="PTHR44103:SF1">
    <property type="entry name" value="PROPROTEIN CONVERTASE P"/>
    <property type="match status" value="1"/>
</dbReference>
<dbReference type="PANTHER" id="PTHR44103">
    <property type="entry name" value="PROPROTEIN CONVERTASE P"/>
    <property type="match status" value="1"/>
</dbReference>
<sequence length="392" mass="43076">MKAHAILLPAGLFAIALSVANTPGRPAWKKQVLTRDFLTEGLAAGDLDGDKVKDLVAGAFWFKGPEFKEAKAYREGKAMPIGAYMEDSFLSWVEDLNGDGKNDILMASHPGKDMTLYLNPGKEGEWTAHRVMTEAAHESPLWLDLDGDKKNEMVCMQGGKFGYAEVDWSDVTKPWSFIAISEKRTGTPYLHGLGAGDLSGDGKMDIVEKDGWFEQPAEKGGAWTWHPEEFAGPGGAQMLVFDVDQDGDNDMVTSLNGHGYGLFWYENHRSDGKVAFTPHEILPEDQRKTGANGLQFSQLHAMDAGDFDKDGRMDFTTGKRFWAHMGNDPGERDPALAVIFYNRKDGDGVRWEAEVIDNDSGVGCQVLAVDLDGDGRLEFAAGSKKGVHVIRR</sequence>
<keyword evidence="4" id="KW-1185">Reference proteome</keyword>
<evidence type="ECO:0000313" key="4">
    <source>
        <dbReference type="Proteomes" id="UP001320876"/>
    </source>
</evidence>
<feature type="signal peptide" evidence="2">
    <location>
        <begin position="1"/>
        <end position="20"/>
    </location>
</feature>
<dbReference type="InterPro" id="IPR013517">
    <property type="entry name" value="FG-GAP"/>
</dbReference>
<comment type="caution">
    <text evidence="3">The sequence shown here is derived from an EMBL/GenBank/DDBJ whole genome shotgun (WGS) entry which is preliminary data.</text>
</comment>
<proteinExistence type="predicted"/>
<accession>A0ABT3GG60</accession>
<name>A0ABT3GG60_9BACT</name>
<dbReference type="InterPro" id="IPR028994">
    <property type="entry name" value="Integrin_alpha_N"/>
</dbReference>
<dbReference type="Pfam" id="PF13517">
    <property type="entry name" value="FG-GAP_3"/>
    <property type="match status" value="2"/>
</dbReference>
<dbReference type="RefSeq" id="WP_264486716.1">
    <property type="nucleotide sequence ID" value="NZ_JAPDDT010000003.1"/>
</dbReference>
<organism evidence="3 4">
    <name type="scientific">Luteolibacter arcticus</name>
    <dbReference type="NCBI Taxonomy" id="1581411"/>
    <lineage>
        <taxon>Bacteria</taxon>
        <taxon>Pseudomonadati</taxon>
        <taxon>Verrucomicrobiota</taxon>
        <taxon>Verrucomicrobiia</taxon>
        <taxon>Verrucomicrobiales</taxon>
        <taxon>Verrucomicrobiaceae</taxon>
        <taxon>Luteolibacter</taxon>
    </lineage>
</organism>
<dbReference type="Gene3D" id="2.130.10.130">
    <property type="entry name" value="Integrin alpha, N-terminal"/>
    <property type="match status" value="2"/>
</dbReference>
<feature type="chain" id="PRO_5046547096" evidence="2">
    <location>
        <begin position="21"/>
        <end position="392"/>
    </location>
</feature>
<keyword evidence="1 2" id="KW-0732">Signal</keyword>
<dbReference type="Proteomes" id="UP001320876">
    <property type="component" value="Unassembled WGS sequence"/>
</dbReference>
<reference evidence="3 4" key="1">
    <citation type="submission" date="2022-10" db="EMBL/GenBank/DDBJ databases">
        <title>Luteolibacter arcticus strain CCTCC AB 2014275, whole genome shotgun sequencing project.</title>
        <authorList>
            <person name="Zhao G."/>
            <person name="Shen L."/>
        </authorList>
    </citation>
    <scope>NUCLEOTIDE SEQUENCE [LARGE SCALE GENOMIC DNA]</scope>
    <source>
        <strain evidence="3 4">CCTCC AB 2014275</strain>
    </source>
</reference>
<evidence type="ECO:0000256" key="2">
    <source>
        <dbReference type="SAM" id="SignalP"/>
    </source>
</evidence>
<evidence type="ECO:0000313" key="3">
    <source>
        <dbReference type="EMBL" id="MCW1922607.1"/>
    </source>
</evidence>
<evidence type="ECO:0000256" key="1">
    <source>
        <dbReference type="ARBA" id="ARBA00022729"/>
    </source>
</evidence>
<dbReference type="EMBL" id="JAPDDT010000003">
    <property type="protein sequence ID" value="MCW1922607.1"/>
    <property type="molecule type" value="Genomic_DNA"/>
</dbReference>
<dbReference type="SUPFAM" id="SSF69318">
    <property type="entry name" value="Integrin alpha N-terminal domain"/>
    <property type="match status" value="1"/>
</dbReference>